<dbReference type="InterPro" id="IPR052211">
    <property type="entry name" value="Cpx_auxiliary_protein"/>
</dbReference>
<dbReference type="AlphaFoldDB" id="A0A6V8LTS6"/>
<comment type="subcellular location">
    <subcellularLocation>
        <location evidence="1">Periplasm</location>
    </subcellularLocation>
</comment>
<evidence type="ECO:0000256" key="1">
    <source>
        <dbReference type="ARBA" id="ARBA00004418"/>
    </source>
</evidence>
<keyword evidence="3 6" id="KW-0732">Signal</keyword>
<dbReference type="PANTHER" id="PTHR38102:SF1">
    <property type="entry name" value="PERIPLASMIC CHAPERONE SPY"/>
    <property type="match status" value="1"/>
</dbReference>
<dbReference type="GO" id="GO:0030288">
    <property type="term" value="C:outer membrane-bounded periplasmic space"/>
    <property type="evidence" value="ECO:0007669"/>
    <property type="project" value="TreeGrafter"/>
</dbReference>
<evidence type="ECO:0000256" key="2">
    <source>
        <dbReference type="ARBA" id="ARBA00008441"/>
    </source>
</evidence>
<dbReference type="Gene3D" id="1.20.120.1490">
    <property type="match status" value="1"/>
</dbReference>
<feature type="region of interest" description="Disordered" evidence="5">
    <location>
        <begin position="136"/>
        <end position="166"/>
    </location>
</feature>
<sequence>MRRRAVILALLAVLTASAAAAGDMGPPPGGPGGQGMAGHDPFRGIVRMADELNLSKEQKRSVALILKESREKAQALRESMKTAWRAMGDVMAASPGDEAKVRQAAQGLAKAGEELAVFTGKVKARVDAVLTPEQKAKLAEKRKEFQERRERGRKSLDEWIDENAKS</sequence>
<evidence type="ECO:0000256" key="6">
    <source>
        <dbReference type="SAM" id="SignalP"/>
    </source>
</evidence>
<evidence type="ECO:0000256" key="4">
    <source>
        <dbReference type="ARBA" id="ARBA00022764"/>
    </source>
</evidence>
<protein>
    <recommendedName>
        <fullName evidence="9">P pilus assembly/Cpx signaling pathway, periplasmic inhibitor/zinc-resistance associated protein</fullName>
    </recommendedName>
</protein>
<dbReference type="EMBL" id="BLTE01000006">
    <property type="protein sequence ID" value="GFK93728.1"/>
    <property type="molecule type" value="Genomic_DNA"/>
</dbReference>
<gene>
    <name evidence="7" type="ORF">NNJEOMEG_01562</name>
</gene>
<dbReference type="InterPro" id="IPR025961">
    <property type="entry name" value="Metal_resist"/>
</dbReference>
<feature type="chain" id="PRO_5028921067" description="P pilus assembly/Cpx signaling pathway, periplasmic inhibitor/zinc-resistance associated protein" evidence="6">
    <location>
        <begin position="22"/>
        <end position="166"/>
    </location>
</feature>
<comment type="caution">
    <text evidence="7">The sequence shown here is derived from an EMBL/GenBank/DDBJ whole genome shotgun (WGS) entry which is preliminary data.</text>
</comment>
<evidence type="ECO:0008006" key="9">
    <source>
        <dbReference type="Google" id="ProtNLM"/>
    </source>
</evidence>
<feature type="signal peptide" evidence="6">
    <location>
        <begin position="1"/>
        <end position="21"/>
    </location>
</feature>
<accession>A0A6V8LTS6</accession>
<dbReference type="Proteomes" id="UP000494245">
    <property type="component" value="Unassembled WGS sequence"/>
</dbReference>
<dbReference type="PIRSF" id="PIRSF034445">
    <property type="entry name" value="CpxP_Spy"/>
    <property type="match status" value="1"/>
</dbReference>
<evidence type="ECO:0000256" key="5">
    <source>
        <dbReference type="SAM" id="MobiDB-lite"/>
    </source>
</evidence>
<dbReference type="RefSeq" id="WP_173083060.1">
    <property type="nucleotide sequence ID" value="NZ_BLTE01000006.1"/>
</dbReference>
<comment type="similarity">
    <text evidence="2">Belongs to the CpxP/Spy family.</text>
</comment>
<dbReference type="GO" id="GO:0051082">
    <property type="term" value="F:unfolded protein binding"/>
    <property type="evidence" value="ECO:0007669"/>
    <property type="project" value="TreeGrafter"/>
</dbReference>
<dbReference type="PANTHER" id="PTHR38102">
    <property type="entry name" value="PERIPLASMIC CHAPERONE SPY"/>
    <property type="match status" value="1"/>
</dbReference>
<evidence type="ECO:0000313" key="7">
    <source>
        <dbReference type="EMBL" id="GFK93728.1"/>
    </source>
</evidence>
<keyword evidence="4" id="KW-0574">Periplasm</keyword>
<dbReference type="Pfam" id="PF13801">
    <property type="entry name" value="Metal_resist"/>
    <property type="match status" value="1"/>
</dbReference>
<evidence type="ECO:0000313" key="8">
    <source>
        <dbReference type="Proteomes" id="UP000494245"/>
    </source>
</evidence>
<reference evidence="7 8" key="1">
    <citation type="submission" date="2020-04" db="EMBL/GenBank/DDBJ databases">
        <authorList>
            <consortium name="Desulfovibrio sp. FSS-1 genome sequencing consortium"/>
            <person name="Shimoshige H."/>
            <person name="Kobayashi H."/>
            <person name="Maekawa T."/>
        </authorList>
    </citation>
    <scope>NUCLEOTIDE SEQUENCE [LARGE SCALE GENOMIC DNA]</scope>
    <source>
        <strain evidence="7 8">SIID29052-01</strain>
    </source>
</reference>
<keyword evidence="8" id="KW-1185">Reference proteome</keyword>
<dbReference type="InterPro" id="IPR012899">
    <property type="entry name" value="LTXXQ"/>
</dbReference>
<reference evidence="7 8" key="2">
    <citation type="submission" date="2020-05" db="EMBL/GenBank/DDBJ databases">
        <title>Draft genome sequence of Desulfovibrio sp. strainFSS-1.</title>
        <authorList>
            <person name="Shimoshige H."/>
            <person name="Kobayashi H."/>
            <person name="Maekawa T."/>
        </authorList>
    </citation>
    <scope>NUCLEOTIDE SEQUENCE [LARGE SCALE GENOMIC DNA]</scope>
    <source>
        <strain evidence="7 8">SIID29052-01</strain>
    </source>
</reference>
<organism evidence="7 8">
    <name type="scientific">Fundidesulfovibrio magnetotacticus</name>
    <dbReference type="NCBI Taxonomy" id="2730080"/>
    <lineage>
        <taxon>Bacteria</taxon>
        <taxon>Pseudomonadati</taxon>
        <taxon>Thermodesulfobacteriota</taxon>
        <taxon>Desulfovibrionia</taxon>
        <taxon>Desulfovibrionales</taxon>
        <taxon>Desulfovibrionaceae</taxon>
        <taxon>Fundidesulfovibrio</taxon>
    </lineage>
</organism>
<evidence type="ECO:0000256" key="3">
    <source>
        <dbReference type="ARBA" id="ARBA00022729"/>
    </source>
</evidence>
<proteinExistence type="inferred from homology"/>
<name>A0A6V8LTS6_9BACT</name>